<reference evidence="2" key="1">
    <citation type="submission" date="2019-09" db="EMBL/GenBank/DDBJ databases">
        <title>Organ-specific transcriptomic study of the physiology of the cattle tick, Rhipicephalus microplus.</title>
        <authorList>
            <person name="Tirloni L."/>
            <person name="Braz G."/>
            <person name="Gandara A.C.P."/>
            <person name="Sabadin G.A."/>
            <person name="da Silva R.M."/>
            <person name="Guizzo M.G."/>
            <person name="Machado J.A."/>
            <person name="Costa E.P."/>
            <person name="Gomes H.F."/>
            <person name="Moraes J."/>
            <person name="Mota M.B.S."/>
            <person name="Mesquita R.D."/>
            <person name="Alvarenga P.H."/>
            <person name="Alves F."/>
            <person name="Seixas A."/>
            <person name="da Fonseca R.N."/>
            <person name="Fogaca A."/>
            <person name="Logullo C."/>
            <person name="Tanaka A."/>
            <person name="Daffre S."/>
            <person name="Termignoni C."/>
            <person name="Vaz I.S.Jr."/>
            <person name="Oliveira P.L."/>
            <person name="Ribeiro J.M."/>
        </authorList>
    </citation>
    <scope>NUCLEOTIDE SEQUENCE</scope>
    <source>
        <strain evidence="2">Porto Alegre</strain>
    </source>
</reference>
<name>A0A6M2DCV0_RHIMP</name>
<dbReference type="AlphaFoldDB" id="A0A6M2DCV0"/>
<protein>
    <submittedName>
        <fullName evidence="2">Putative secreted protein</fullName>
    </submittedName>
</protein>
<keyword evidence="1" id="KW-0732">Signal</keyword>
<accession>A0A6M2DCV0</accession>
<proteinExistence type="predicted"/>
<evidence type="ECO:0000313" key="2">
    <source>
        <dbReference type="EMBL" id="NOV43051.1"/>
    </source>
</evidence>
<feature type="signal peptide" evidence="1">
    <location>
        <begin position="1"/>
        <end position="19"/>
    </location>
</feature>
<dbReference type="EMBL" id="GHWJ01010314">
    <property type="protein sequence ID" value="NOV43051.1"/>
    <property type="molecule type" value="Transcribed_RNA"/>
</dbReference>
<evidence type="ECO:0000256" key="1">
    <source>
        <dbReference type="SAM" id="SignalP"/>
    </source>
</evidence>
<feature type="chain" id="PRO_5027047842" evidence="1">
    <location>
        <begin position="20"/>
        <end position="88"/>
    </location>
</feature>
<sequence>MRCLWNTKVLITLFAPVFPTDNMRSLNRHTVPVLLEGLEPNDIKEGWMDGLNIDCLHESNCTPGRARLHWPAVWYSQRDSLYAAFTNV</sequence>
<organism evidence="2">
    <name type="scientific">Rhipicephalus microplus</name>
    <name type="common">Cattle tick</name>
    <name type="synonym">Boophilus microplus</name>
    <dbReference type="NCBI Taxonomy" id="6941"/>
    <lineage>
        <taxon>Eukaryota</taxon>
        <taxon>Metazoa</taxon>
        <taxon>Ecdysozoa</taxon>
        <taxon>Arthropoda</taxon>
        <taxon>Chelicerata</taxon>
        <taxon>Arachnida</taxon>
        <taxon>Acari</taxon>
        <taxon>Parasitiformes</taxon>
        <taxon>Ixodida</taxon>
        <taxon>Ixodoidea</taxon>
        <taxon>Ixodidae</taxon>
        <taxon>Rhipicephalinae</taxon>
        <taxon>Rhipicephalus</taxon>
        <taxon>Boophilus</taxon>
    </lineage>
</organism>